<evidence type="ECO:0000313" key="2">
    <source>
        <dbReference type="EMBL" id="AGL28912.1"/>
    </source>
</evidence>
<dbReference type="InterPro" id="IPR023840">
    <property type="entry name" value="T7SS_Rv3446c"/>
</dbReference>
<reference evidence="2 3" key="1">
    <citation type="journal article" date="2013" name="Genome Announc.">
        <title>Whole-Genome Sequences of Four Clinical Isolates of Mycobacterium tuberculosis from Tamil Nadu, South India.</title>
        <authorList>
            <person name="Narayanan S."/>
            <person name="Deshpande U."/>
        </authorList>
    </citation>
    <scope>NUCLEOTIDE SEQUENCE [LARGE SCALE GENOMIC DNA]</scope>
    <source>
        <strain evidence="2 3">CAS/NITR204</strain>
    </source>
</reference>
<dbReference type="KEGG" id="mtuc:J113_24120"/>
<accession>R4MN74</accession>
<dbReference type="PATRIC" id="fig|1310114.3.peg.5060"/>
<dbReference type="NCBIfam" id="TIGR03931">
    <property type="entry name" value="T7SS_Rv3446c"/>
    <property type="match status" value="1"/>
</dbReference>
<proteinExistence type="predicted"/>
<protein>
    <recommendedName>
        <fullName evidence="4">Type VII secretion-associated protein</fullName>
    </recommendedName>
</protein>
<evidence type="ECO:0000313" key="3">
    <source>
        <dbReference type="Proteomes" id="UP000013548"/>
    </source>
</evidence>
<name>R4MN74_MYCTX</name>
<dbReference type="Proteomes" id="UP000013548">
    <property type="component" value="Chromosome"/>
</dbReference>
<dbReference type="HOGENOM" id="CLU_764673_0_0_11"/>
<feature type="compositionally biased region" description="Basic residues" evidence="1">
    <location>
        <begin position="10"/>
        <end position="20"/>
    </location>
</feature>
<gene>
    <name evidence="2" type="ORF">J113_24120</name>
</gene>
<sequence length="332" mass="34325">MTARSSCTRRGGRRLRGGHRHRRLTRDVVVHPRSWLLRQASSGVSAATVVVEIAERLVLVAGAEVAAVARRTDAESVAGQVGSVIARMTRGITAVVLIDVPSTVAGAAALAAAIAGAVRGTGSSVVEATACGWRGARAALPPSDEPADPAARPATRSRVPTLARVAAAGVALALLAPAAVVRHGATTLQRPPTTLLVEGRVALTIPADWSTQRVVTESRMAGSVTSPADPEVALHVTQSPVPGETLPGTAQRLKRAIDASPAGVFVDFNPSDIRAGRPAVTYREVRAGHQVRWTILLDGAVRISVGCQSGPGHEDLLREVCAQAVRSVHAVG</sequence>
<evidence type="ECO:0008006" key="4">
    <source>
        <dbReference type="Google" id="ProtNLM"/>
    </source>
</evidence>
<organism evidence="2 3">
    <name type="scientific">Mycobacterium tuberculosis CAS/NITR204</name>
    <dbReference type="NCBI Taxonomy" id="1310114"/>
    <lineage>
        <taxon>Bacteria</taxon>
        <taxon>Bacillati</taxon>
        <taxon>Actinomycetota</taxon>
        <taxon>Actinomycetes</taxon>
        <taxon>Mycobacteriales</taxon>
        <taxon>Mycobacteriaceae</taxon>
        <taxon>Mycobacterium</taxon>
        <taxon>Mycobacterium tuberculosis complex</taxon>
    </lineage>
</organism>
<feature type="region of interest" description="Disordered" evidence="1">
    <location>
        <begin position="1"/>
        <end position="20"/>
    </location>
</feature>
<dbReference type="AlphaFoldDB" id="R4MN74"/>
<dbReference type="BioCyc" id="MTUB1310114:G13A2-3495-MONOMER"/>
<dbReference type="EMBL" id="CP005386">
    <property type="protein sequence ID" value="AGL28912.1"/>
    <property type="molecule type" value="Genomic_DNA"/>
</dbReference>
<evidence type="ECO:0000256" key="1">
    <source>
        <dbReference type="SAM" id="MobiDB-lite"/>
    </source>
</evidence>